<organism evidence="1 2">
    <name type="scientific">Pseudomonas sihuiensis</name>
    <dbReference type="NCBI Taxonomy" id="1274359"/>
    <lineage>
        <taxon>Bacteria</taxon>
        <taxon>Pseudomonadati</taxon>
        <taxon>Pseudomonadota</taxon>
        <taxon>Gammaproteobacteria</taxon>
        <taxon>Pseudomonadales</taxon>
        <taxon>Pseudomonadaceae</taxon>
        <taxon>Pseudomonas</taxon>
    </lineage>
</organism>
<dbReference type="AlphaFoldDB" id="A0A1H2LDG0"/>
<sequence length="100" mass="11514">MEIKSQALVDVVEDVICDVCRSGTRIPGYAPQYGKLEAQWGYGSQHDGEHYRVHLCEPCFFRVLSGLRRERMVNGMFDDDQPFASEYFGLVSKDNYWGKN</sequence>
<name>A0A1H2LDG0_9PSED</name>
<dbReference type="RefSeq" id="WP_092375348.1">
    <property type="nucleotide sequence ID" value="NZ_LT629797.1"/>
</dbReference>
<reference evidence="2" key="1">
    <citation type="submission" date="2016-10" db="EMBL/GenBank/DDBJ databases">
        <authorList>
            <person name="Varghese N."/>
            <person name="Submissions S."/>
        </authorList>
    </citation>
    <scope>NUCLEOTIDE SEQUENCE [LARGE SCALE GENOMIC DNA]</scope>
    <source>
        <strain evidence="2">KCTC 32246</strain>
    </source>
</reference>
<keyword evidence="2" id="KW-1185">Reference proteome</keyword>
<evidence type="ECO:0000313" key="1">
    <source>
        <dbReference type="EMBL" id="SDU79033.1"/>
    </source>
</evidence>
<evidence type="ECO:0000313" key="2">
    <source>
        <dbReference type="Proteomes" id="UP000198675"/>
    </source>
</evidence>
<protein>
    <submittedName>
        <fullName evidence="1">Uncharacterized protein</fullName>
    </submittedName>
</protein>
<dbReference type="Proteomes" id="UP000198675">
    <property type="component" value="Chromosome I"/>
</dbReference>
<accession>A0A1H2LDG0</accession>
<dbReference type="EMBL" id="LT629797">
    <property type="protein sequence ID" value="SDU79033.1"/>
    <property type="molecule type" value="Genomic_DNA"/>
</dbReference>
<proteinExistence type="predicted"/>
<gene>
    <name evidence="1" type="ORF">SAMN05216363_1240</name>
</gene>